<dbReference type="Pfam" id="PF00590">
    <property type="entry name" value="TP_methylase"/>
    <property type="match status" value="1"/>
</dbReference>
<protein>
    <recommendedName>
        <fullName evidence="2">Tetrapyrrole methylase domain-containing protein</fullName>
    </recommendedName>
</protein>
<evidence type="ECO:0000313" key="4">
    <source>
        <dbReference type="Proteomes" id="UP000002009"/>
    </source>
</evidence>
<dbReference type="InterPro" id="IPR000878">
    <property type="entry name" value="4pyrrol_Mease"/>
</dbReference>
<feature type="region of interest" description="Disordered" evidence="1">
    <location>
        <begin position="68"/>
        <end position="93"/>
    </location>
</feature>
<sequence>MEAWEAIVEPGARVFVRTARHPTLEGLPPHVSLTTFDHVYEATKRLEDVYPAIAAELLDVAKIAATTAAATADDDGEDDAGDGVDDGEDDGIFGDGQDDDIFASFALEDGSDVVTSHRTPRSRRIVYAVPGDPCVAENSVAILRERANAAGVKVTTLPGVSFLEPTLAAIGVDVMPSLSIVDAIDVARSAHAVGVNCDSPTLLCQLHSNAVASDVKLTLMAQFPEDHPCVLVHAAGTAEQVVERVPLHEMDRSEHVGILSSAYLPAINVGSSSDGDDDGTPGAGGFGGASVEALLDAVGRVRGLDVDSEPAPPSYMMGEGDAVGDDGDDGDDGDGDEEARFVDDFEGRGFLTQADDVWLSADHADPTAVEALRAAANEAVRCAEDDADPEDRARAMGRLLAHVSLHVSMASEAGEYAMRDVVRHAVEAVREA</sequence>
<dbReference type="InterPro" id="IPR035996">
    <property type="entry name" value="4pyrrol_Methylase_sf"/>
</dbReference>
<dbReference type="OrthoDB" id="5587706at2759"/>
<evidence type="ECO:0000259" key="2">
    <source>
        <dbReference type="Pfam" id="PF00590"/>
    </source>
</evidence>
<dbReference type="KEGG" id="mis:MICPUN_107401"/>
<keyword evidence="4" id="KW-1185">Reference proteome</keyword>
<organism evidence="3 4">
    <name type="scientific">Micromonas commoda (strain RCC299 / NOUM17 / CCMP2709)</name>
    <name type="common">Picoplanktonic green alga</name>
    <dbReference type="NCBI Taxonomy" id="296587"/>
    <lineage>
        <taxon>Eukaryota</taxon>
        <taxon>Viridiplantae</taxon>
        <taxon>Chlorophyta</taxon>
        <taxon>Mamiellophyceae</taxon>
        <taxon>Mamiellales</taxon>
        <taxon>Mamiellaceae</taxon>
        <taxon>Micromonas</taxon>
    </lineage>
</organism>
<feature type="compositionally biased region" description="Acidic residues" evidence="1">
    <location>
        <begin position="322"/>
        <end position="337"/>
    </location>
</feature>
<feature type="compositionally biased region" description="Acidic residues" evidence="1">
    <location>
        <begin position="72"/>
        <end position="93"/>
    </location>
</feature>
<evidence type="ECO:0000256" key="1">
    <source>
        <dbReference type="SAM" id="MobiDB-lite"/>
    </source>
</evidence>
<dbReference type="RefSeq" id="XP_002504214.1">
    <property type="nucleotide sequence ID" value="XM_002504168.1"/>
</dbReference>
<feature type="domain" description="Tetrapyrrole methylase" evidence="2">
    <location>
        <begin position="121"/>
        <end position="250"/>
    </location>
</feature>
<name>C1EBT9_MICCC</name>
<dbReference type="InterPro" id="IPR035013">
    <property type="entry name" value="YabN_N"/>
</dbReference>
<feature type="region of interest" description="Disordered" evidence="1">
    <location>
        <begin position="305"/>
        <end position="338"/>
    </location>
</feature>
<evidence type="ECO:0000313" key="3">
    <source>
        <dbReference type="EMBL" id="ACO65472.1"/>
    </source>
</evidence>
<gene>
    <name evidence="3" type="primary">TMPP</name>
    <name evidence="3" type="ORF">MICPUN_107401</name>
</gene>
<dbReference type="GO" id="GO:0008168">
    <property type="term" value="F:methyltransferase activity"/>
    <property type="evidence" value="ECO:0007669"/>
    <property type="project" value="InterPro"/>
</dbReference>
<accession>C1EBT9</accession>
<dbReference type="OMA" id="DPCVAEN"/>
<reference evidence="3 4" key="1">
    <citation type="journal article" date="2009" name="Science">
        <title>Green evolution and dynamic adaptations revealed by genomes of the marine picoeukaryotes Micromonas.</title>
        <authorList>
            <person name="Worden A.Z."/>
            <person name="Lee J.H."/>
            <person name="Mock T."/>
            <person name="Rouze P."/>
            <person name="Simmons M.P."/>
            <person name="Aerts A.L."/>
            <person name="Allen A.E."/>
            <person name="Cuvelier M.L."/>
            <person name="Derelle E."/>
            <person name="Everett M.V."/>
            <person name="Foulon E."/>
            <person name="Grimwood J."/>
            <person name="Gundlach H."/>
            <person name="Henrissat B."/>
            <person name="Napoli C."/>
            <person name="McDonald S.M."/>
            <person name="Parker M.S."/>
            <person name="Rombauts S."/>
            <person name="Salamov A."/>
            <person name="Von Dassow P."/>
            <person name="Badger J.H."/>
            <person name="Coutinho P.M."/>
            <person name="Demir E."/>
            <person name="Dubchak I."/>
            <person name="Gentemann C."/>
            <person name="Eikrem W."/>
            <person name="Gready J.E."/>
            <person name="John U."/>
            <person name="Lanier W."/>
            <person name="Lindquist E.A."/>
            <person name="Lucas S."/>
            <person name="Mayer K.F."/>
            <person name="Moreau H."/>
            <person name="Not F."/>
            <person name="Otillar R."/>
            <person name="Panaud O."/>
            <person name="Pangilinan J."/>
            <person name="Paulsen I."/>
            <person name="Piegu B."/>
            <person name="Poliakov A."/>
            <person name="Robbens S."/>
            <person name="Schmutz J."/>
            <person name="Toulza E."/>
            <person name="Wyss T."/>
            <person name="Zelensky A."/>
            <person name="Zhou K."/>
            <person name="Armbrust E.V."/>
            <person name="Bhattacharya D."/>
            <person name="Goodenough U.W."/>
            <person name="Van de Peer Y."/>
            <person name="Grigoriev I.V."/>
        </authorList>
    </citation>
    <scope>NUCLEOTIDE SEQUENCE [LARGE SCALE GENOMIC DNA]</scope>
    <source>
        <strain evidence="4">RCC299 / NOUM17</strain>
    </source>
</reference>
<dbReference type="SUPFAM" id="SSF53790">
    <property type="entry name" value="Tetrapyrrole methylase"/>
    <property type="match status" value="1"/>
</dbReference>
<dbReference type="EMBL" id="CP001329">
    <property type="protein sequence ID" value="ACO65472.1"/>
    <property type="molecule type" value="Genomic_DNA"/>
</dbReference>
<dbReference type="CDD" id="cd11723">
    <property type="entry name" value="YabN_N_like"/>
    <property type="match status" value="1"/>
</dbReference>
<dbReference type="AlphaFoldDB" id="C1EBT9"/>
<dbReference type="Proteomes" id="UP000002009">
    <property type="component" value="Chromosome 9"/>
</dbReference>
<proteinExistence type="predicted"/>
<dbReference type="InParanoid" id="C1EBT9"/>
<dbReference type="GeneID" id="8246079"/>